<dbReference type="EMBL" id="ARZY01000021">
    <property type="protein sequence ID" value="EWH09638.1"/>
    <property type="molecule type" value="Genomic_DNA"/>
</dbReference>
<dbReference type="OrthoDB" id="6384455at2"/>
<evidence type="ECO:0000313" key="3">
    <source>
        <dbReference type="EMBL" id="EWH09638.1"/>
    </source>
</evidence>
<protein>
    <recommendedName>
        <fullName evidence="2">DUF4340 domain-containing protein</fullName>
    </recommendedName>
</protein>
<accession>W7QP12</accession>
<evidence type="ECO:0000259" key="2">
    <source>
        <dbReference type="Pfam" id="PF14238"/>
    </source>
</evidence>
<evidence type="ECO:0000313" key="4">
    <source>
        <dbReference type="Proteomes" id="UP000019276"/>
    </source>
</evidence>
<feature type="signal peptide" evidence="1">
    <location>
        <begin position="1"/>
        <end position="18"/>
    </location>
</feature>
<dbReference type="eggNOG" id="ENOG5031SVN">
    <property type="taxonomic scope" value="Bacteria"/>
</dbReference>
<feature type="chain" id="PRO_5004901059" description="DUF4340 domain-containing protein" evidence="1">
    <location>
        <begin position="19"/>
        <end position="345"/>
    </location>
</feature>
<keyword evidence="1" id="KW-0732">Signal</keyword>
<dbReference type="Proteomes" id="UP000019276">
    <property type="component" value="Unassembled WGS sequence"/>
</dbReference>
<name>W7QP12_9ALTE</name>
<sequence length="345" mass="38897">MTNKTITLLSLTAAIAMAAALFVSQQEQVEQNSQVEHWIQSVLDNKTQLTGVKIYSPENKLVIDAQQANDTWLMANSANYQIDTSKLSKWYNQVIGAKNIEPKTAKPENFELLGLVNPNSIDQSETENANAGHLVILTLAGNEHELVFGNPASSGQFARLASENQTWLLDDYISMPNQASDWINTKLFDFKLDDIQSLQSFSASDPELNWTIERTETEQEGQQEVQEYVLLDTPEERELTYAGVARSHISSIANLNFAKVENFSAEIWQDKESLNKLTVTLVDDKSIEVFIHQAGEQTLLMVDNKQQMQPKWQFALETYQTSLVNKSLSSFLKPLEDDNQQSESE</sequence>
<dbReference type="STRING" id="1328313.DS2_11738"/>
<evidence type="ECO:0000256" key="1">
    <source>
        <dbReference type="SAM" id="SignalP"/>
    </source>
</evidence>
<dbReference type="AlphaFoldDB" id="W7QP12"/>
<comment type="caution">
    <text evidence="3">The sequence shown here is derived from an EMBL/GenBank/DDBJ whole genome shotgun (WGS) entry which is preliminary data.</text>
</comment>
<keyword evidence="4" id="KW-1185">Reference proteome</keyword>
<dbReference type="InterPro" id="IPR025641">
    <property type="entry name" value="DUF4340"/>
</dbReference>
<reference evidence="3 4" key="1">
    <citation type="journal article" date="2014" name="Genome Announc.">
        <title>Draft Genome Sequence of the Agar-Degrading Bacterium Catenovulum sp. Strain DS-2, Isolated from Intestines of Haliotis diversicolor.</title>
        <authorList>
            <person name="Shan D."/>
            <person name="Li X."/>
            <person name="Gu Z."/>
            <person name="Wei G."/>
            <person name="Gao Z."/>
            <person name="Shao Z."/>
        </authorList>
    </citation>
    <scope>NUCLEOTIDE SEQUENCE [LARGE SCALE GENOMIC DNA]</scope>
    <source>
        <strain evidence="3 4">DS-2</strain>
    </source>
</reference>
<gene>
    <name evidence="3" type="ORF">DS2_11738</name>
</gene>
<organism evidence="3 4">
    <name type="scientific">Catenovulum agarivorans DS-2</name>
    <dbReference type="NCBI Taxonomy" id="1328313"/>
    <lineage>
        <taxon>Bacteria</taxon>
        <taxon>Pseudomonadati</taxon>
        <taxon>Pseudomonadota</taxon>
        <taxon>Gammaproteobacteria</taxon>
        <taxon>Alteromonadales</taxon>
        <taxon>Alteromonadaceae</taxon>
        <taxon>Catenovulum</taxon>
    </lineage>
</organism>
<dbReference type="Pfam" id="PF14238">
    <property type="entry name" value="DUF4340"/>
    <property type="match status" value="1"/>
</dbReference>
<feature type="domain" description="DUF4340" evidence="2">
    <location>
        <begin position="72"/>
        <end position="260"/>
    </location>
</feature>
<proteinExistence type="predicted"/>
<dbReference type="RefSeq" id="WP_035014990.1">
    <property type="nucleotide sequence ID" value="NZ_ARZY01000021.1"/>
</dbReference>